<feature type="compositionally biased region" description="Low complexity" evidence="1">
    <location>
        <begin position="211"/>
        <end position="224"/>
    </location>
</feature>
<name>A0A9W7SW74_9PEZI</name>
<accession>A0A9W7SW74</accession>
<dbReference type="InterPro" id="IPR009060">
    <property type="entry name" value="UBA-like_sf"/>
</dbReference>
<protein>
    <submittedName>
        <fullName evidence="3">Smr domain-containing protein</fullName>
    </submittedName>
</protein>
<gene>
    <name evidence="3" type="ORF">Tdes44962_MAKER08471</name>
</gene>
<feature type="region of interest" description="Disordered" evidence="1">
    <location>
        <begin position="57"/>
        <end position="91"/>
    </location>
</feature>
<dbReference type="Gene3D" id="3.30.1370.110">
    <property type="match status" value="1"/>
</dbReference>
<dbReference type="Pfam" id="PF26286">
    <property type="entry name" value="UBA_10"/>
    <property type="match status" value="1"/>
</dbReference>
<dbReference type="SMART" id="SM00463">
    <property type="entry name" value="SMR"/>
    <property type="match status" value="1"/>
</dbReference>
<dbReference type="PANTHER" id="PTHR46535:SF1">
    <property type="entry name" value="NEDD4-BINDING PROTEIN 2"/>
    <property type="match status" value="1"/>
</dbReference>
<reference evidence="3 4" key="2">
    <citation type="journal article" date="2021" name="Curr. Genet.">
        <title>Genetic response to nitrogen starvation in the aggressive Eucalyptus foliar pathogen Teratosphaeria destructans.</title>
        <authorList>
            <person name="Havenga M."/>
            <person name="Wingfield B.D."/>
            <person name="Wingfield M.J."/>
            <person name="Dreyer L.L."/>
            <person name="Roets F."/>
            <person name="Aylward J."/>
        </authorList>
    </citation>
    <scope>NUCLEOTIDE SEQUENCE [LARGE SCALE GENOMIC DNA]</scope>
    <source>
        <strain evidence="3">CMW44962</strain>
    </source>
</reference>
<dbReference type="EMBL" id="RIBY02000868">
    <property type="protein sequence ID" value="KAH9836439.1"/>
    <property type="molecule type" value="Genomic_DNA"/>
</dbReference>
<reference evidence="3 4" key="1">
    <citation type="journal article" date="2018" name="IMA Fungus">
        <title>IMA Genome-F 10: Nine draft genome sequences of Claviceps purpurea s.lat., including C. arundinis, C. humidiphila, and C. cf. spartinae, pseudomolecules for the pitch canker pathogen Fusarium circinatum, draft genome of Davidsoniella eucalypti, Grosmannia galeiformis, Quambalaria eucalypti, and Teratosphaeria destructans.</title>
        <authorList>
            <person name="Wingfield B.D."/>
            <person name="Liu M."/>
            <person name="Nguyen H.D."/>
            <person name="Lane F.A."/>
            <person name="Morgan S.W."/>
            <person name="De Vos L."/>
            <person name="Wilken P.M."/>
            <person name="Duong T.A."/>
            <person name="Aylward J."/>
            <person name="Coetzee M.P."/>
            <person name="Dadej K."/>
            <person name="De Beer Z.W."/>
            <person name="Findlay W."/>
            <person name="Havenga M."/>
            <person name="Kolarik M."/>
            <person name="Menzies J.G."/>
            <person name="Naidoo K."/>
            <person name="Pochopski O."/>
            <person name="Shoukouhi P."/>
            <person name="Santana Q.C."/>
            <person name="Seifert K.A."/>
            <person name="Soal N."/>
            <person name="Steenkamp E.T."/>
            <person name="Tatham C.T."/>
            <person name="van der Nest M.A."/>
            <person name="Wingfield M.J."/>
        </authorList>
    </citation>
    <scope>NUCLEOTIDE SEQUENCE [LARGE SCALE GENOMIC DNA]</scope>
    <source>
        <strain evidence="3">CMW44962</strain>
    </source>
</reference>
<dbReference type="InterPro" id="IPR002625">
    <property type="entry name" value="Smr_dom"/>
</dbReference>
<dbReference type="CDD" id="cd14279">
    <property type="entry name" value="CUE"/>
    <property type="match status" value="1"/>
</dbReference>
<dbReference type="SUPFAM" id="SSF160443">
    <property type="entry name" value="SMR domain-like"/>
    <property type="match status" value="1"/>
</dbReference>
<feature type="region of interest" description="Disordered" evidence="1">
    <location>
        <begin position="189"/>
        <end position="225"/>
    </location>
</feature>
<organism evidence="3 4">
    <name type="scientific">Teratosphaeria destructans</name>
    <dbReference type="NCBI Taxonomy" id="418781"/>
    <lineage>
        <taxon>Eukaryota</taxon>
        <taxon>Fungi</taxon>
        <taxon>Dikarya</taxon>
        <taxon>Ascomycota</taxon>
        <taxon>Pezizomycotina</taxon>
        <taxon>Dothideomycetes</taxon>
        <taxon>Dothideomycetidae</taxon>
        <taxon>Mycosphaerellales</taxon>
        <taxon>Teratosphaeriaceae</taxon>
        <taxon>Teratosphaeria</taxon>
    </lineage>
</organism>
<dbReference type="InterPro" id="IPR052772">
    <property type="entry name" value="Endo/PolyKinase_Domain-Protein"/>
</dbReference>
<dbReference type="InterPro" id="IPR036063">
    <property type="entry name" value="Smr_dom_sf"/>
</dbReference>
<evidence type="ECO:0000313" key="3">
    <source>
        <dbReference type="EMBL" id="KAH9836439.1"/>
    </source>
</evidence>
<dbReference type="PANTHER" id="PTHR46535">
    <property type="entry name" value="NEDD4-BINDING PROTEIN 2"/>
    <property type="match status" value="1"/>
</dbReference>
<feature type="domain" description="Smr" evidence="2">
    <location>
        <begin position="441"/>
        <end position="528"/>
    </location>
</feature>
<dbReference type="PROSITE" id="PS50828">
    <property type="entry name" value="SMR"/>
    <property type="match status" value="1"/>
</dbReference>
<evidence type="ECO:0000313" key="4">
    <source>
        <dbReference type="Proteomes" id="UP001138500"/>
    </source>
</evidence>
<dbReference type="OrthoDB" id="443981at2759"/>
<feature type="compositionally biased region" description="Basic residues" evidence="1">
    <location>
        <begin position="191"/>
        <end position="203"/>
    </location>
</feature>
<dbReference type="AlphaFoldDB" id="A0A9W7SW74"/>
<evidence type="ECO:0000256" key="1">
    <source>
        <dbReference type="SAM" id="MobiDB-lite"/>
    </source>
</evidence>
<keyword evidence="4" id="KW-1185">Reference proteome</keyword>
<evidence type="ECO:0000259" key="2">
    <source>
        <dbReference type="PROSITE" id="PS50828"/>
    </source>
</evidence>
<sequence length="531" mass="56966">MDDNLARLERDYCPPLDPALLSAIVSDYDLGDDVALRSVREILDQLKESALAEEAAGFDPSGIGASDEDAGTSARRAESCPESRTQTDLTSISNGLSSLDISEDESLPVGDAEDLERLDEETKVELLQDVFPDRFSKYMIQHTLRKCNGKWQSCMEELLNHVYFEEAELSDEGGRIAVKGIDAFADERGDRRGRKGKAKNRRVKAVDGRRSSSLPLAPADSPAPVTNKWQAAAKDVEFIADRTRIATSTVSSEYNKHGSSVPKTIGALLKATMEESKHVVTDDAAVAASAWTLGHDFPTISPEYLAAIVRLTYPSTTAAQELATALTTKPRLAGGVQIVPQYARPLLADADAAPTRRRAAKNSVDAGDLESANLANAYASARATAFSQAQAAHRKAKSDRLMGGAAAYYGQVGREYNALSHAASAAAADKLANAQSTSSQVDLHGIDVQNAVRIAKEKVEDWWDGLGESRFNGRLGVEERQTGYRIIVGLGTHSVGGKGKLGPAVTKALAADGWKFENAGAVILVNGRLRR</sequence>
<comment type="caution">
    <text evidence="3">The sequence shown here is derived from an EMBL/GenBank/DDBJ whole genome shotgun (WGS) entry which is preliminary data.</text>
</comment>
<dbReference type="GO" id="GO:0004519">
    <property type="term" value="F:endonuclease activity"/>
    <property type="evidence" value="ECO:0007669"/>
    <property type="project" value="TreeGrafter"/>
</dbReference>
<dbReference type="Proteomes" id="UP001138500">
    <property type="component" value="Unassembled WGS sequence"/>
</dbReference>
<dbReference type="GO" id="GO:0005634">
    <property type="term" value="C:nucleus"/>
    <property type="evidence" value="ECO:0007669"/>
    <property type="project" value="TreeGrafter"/>
</dbReference>
<dbReference type="InterPro" id="IPR058864">
    <property type="entry name" value="UBA_10"/>
</dbReference>
<proteinExistence type="predicted"/>
<dbReference type="SUPFAM" id="SSF46934">
    <property type="entry name" value="UBA-like"/>
    <property type="match status" value="1"/>
</dbReference>
<feature type="compositionally biased region" description="Polar residues" evidence="1">
    <location>
        <begin position="82"/>
        <end position="91"/>
    </location>
</feature>